<dbReference type="InterPro" id="IPR037185">
    <property type="entry name" value="EmrE-like"/>
</dbReference>
<evidence type="ECO:0000256" key="4">
    <source>
        <dbReference type="ARBA" id="ARBA00022692"/>
    </source>
</evidence>
<dbReference type="InterPro" id="IPR045324">
    <property type="entry name" value="Small_multidrug_res"/>
</dbReference>
<proteinExistence type="inferred from homology"/>
<keyword evidence="4 9" id="KW-0812">Transmembrane</keyword>
<feature type="transmembrane region" description="Helical" evidence="10">
    <location>
        <begin position="85"/>
        <end position="103"/>
    </location>
</feature>
<comment type="similarity">
    <text evidence="7">Belongs to the drug/metabolite transporter (DMT) superfamily. Small multidrug resistance (SMR) (TC 2.A.7.1) family. Gdx/SugE subfamily.</text>
</comment>
<keyword evidence="2" id="KW-0813">Transport</keyword>
<dbReference type="PANTHER" id="PTHR30561">
    <property type="entry name" value="SMR FAMILY PROTON-DEPENDENT DRUG EFFLUX TRANSPORTER SUGE"/>
    <property type="match status" value="1"/>
</dbReference>
<evidence type="ECO:0000256" key="5">
    <source>
        <dbReference type="ARBA" id="ARBA00022989"/>
    </source>
</evidence>
<evidence type="ECO:0000313" key="12">
    <source>
        <dbReference type="Proteomes" id="UP001327459"/>
    </source>
</evidence>
<gene>
    <name evidence="11" type="ORF">SR882_03750</name>
</gene>
<reference evidence="11 12" key="1">
    <citation type="submission" date="2023-11" db="EMBL/GenBank/DDBJ databases">
        <title>MicrobeMod: A computational toolkit for identifying prokaryotic methylation and restriction-modification with nanopore sequencing.</title>
        <authorList>
            <person name="Crits-Christoph A."/>
            <person name="Kang S.C."/>
            <person name="Lee H."/>
            <person name="Ostrov N."/>
        </authorList>
    </citation>
    <scope>NUCLEOTIDE SEQUENCE [LARGE SCALE GENOMIC DNA]</scope>
    <source>
        <strain evidence="11 12">ATCC 49870</strain>
    </source>
</reference>
<evidence type="ECO:0000256" key="6">
    <source>
        <dbReference type="ARBA" id="ARBA00023136"/>
    </source>
</evidence>
<keyword evidence="6 10" id="KW-0472">Membrane</keyword>
<keyword evidence="12" id="KW-1185">Reference proteome</keyword>
<feature type="transmembrane region" description="Helical" evidence="10">
    <location>
        <begin position="60"/>
        <end position="79"/>
    </location>
</feature>
<dbReference type="RefSeq" id="WP_322522012.1">
    <property type="nucleotide sequence ID" value="NZ_CP140153.1"/>
</dbReference>
<dbReference type="Proteomes" id="UP001327459">
    <property type="component" value="Chromosome"/>
</dbReference>
<evidence type="ECO:0000256" key="9">
    <source>
        <dbReference type="RuleBase" id="RU003942"/>
    </source>
</evidence>
<dbReference type="Pfam" id="PF00893">
    <property type="entry name" value="Multi_Drug_Res"/>
    <property type="match status" value="1"/>
</dbReference>
<dbReference type="PANTHER" id="PTHR30561:SF0">
    <property type="entry name" value="GUANIDINIUM EXPORTER"/>
    <property type="match status" value="1"/>
</dbReference>
<dbReference type="InterPro" id="IPR000390">
    <property type="entry name" value="Small_drug/metabolite_transptr"/>
</dbReference>
<name>A0ABZ0Z0C0_9GAMM</name>
<dbReference type="SUPFAM" id="SSF103481">
    <property type="entry name" value="Multidrug resistance efflux transporter EmrE"/>
    <property type="match status" value="1"/>
</dbReference>
<evidence type="ECO:0000256" key="7">
    <source>
        <dbReference type="ARBA" id="ARBA00038151"/>
    </source>
</evidence>
<dbReference type="EMBL" id="CP140153">
    <property type="protein sequence ID" value="WQH17029.1"/>
    <property type="molecule type" value="Genomic_DNA"/>
</dbReference>
<organism evidence="11 12">
    <name type="scientific">Guyparkeria halophila</name>
    <dbReference type="NCBI Taxonomy" id="47960"/>
    <lineage>
        <taxon>Bacteria</taxon>
        <taxon>Pseudomonadati</taxon>
        <taxon>Pseudomonadota</taxon>
        <taxon>Gammaproteobacteria</taxon>
        <taxon>Chromatiales</taxon>
        <taxon>Thioalkalibacteraceae</taxon>
        <taxon>Guyparkeria</taxon>
    </lineage>
</organism>
<evidence type="ECO:0000256" key="2">
    <source>
        <dbReference type="ARBA" id="ARBA00022448"/>
    </source>
</evidence>
<sequence>MNAWLILLAAGLLEIVWATGLRFTDGFSRLLPTVAVLALAWLSFYLLALAMREIPMGTAYAIWTGIGATGVAILGILWFKEPASLARLGFIAMIVAGIIGLKWSSGNH</sequence>
<evidence type="ECO:0000256" key="8">
    <source>
        <dbReference type="ARBA" id="ARBA00039168"/>
    </source>
</evidence>
<evidence type="ECO:0000313" key="11">
    <source>
        <dbReference type="EMBL" id="WQH17029.1"/>
    </source>
</evidence>
<protein>
    <recommendedName>
        <fullName evidence="8">Guanidinium exporter</fullName>
    </recommendedName>
</protein>
<keyword evidence="5 10" id="KW-1133">Transmembrane helix</keyword>
<dbReference type="Gene3D" id="1.10.3730.20">
    <property type="match status" value="1"/>
</dbReference>
<comment type="subcellular location">
    <subcellularLocation>
        <location evidence="1 9">Cell membrane</location>
        <topology evidence="1 9">Multi-pass membrane protein</topology>
    </subcellularLocation>
</comment>
<evidence type="ECO:0000256" key="10">
    <source>
        <dbReference type="SAM" id="Phobius"/>
    </source>
</evidence>
<evidence type="ECO:0000256" key="1">
    <source>
        <dbReference type="ARBA" id="ARBA00004651"/>
    </source>
</evidence>
<evidence type="ECO:0000256" key="3">
    <source>
        <dbReference type="ARBA" id="ARBA00022475"/>
    </source>
</evidence>
<accession>A0ABZ0Z0C0</accession>
<feature type="transmembrane region" description="Helical" evidence="10">
    <location>
        <begin position="28"/>
        <end position="48"/>
    </location>
</feature>
<keyword evidence="3" id="KW-1003">Cell membrane</keyword>